<keyword evidence="2" id="KW-1185">Reference proteome</keyword>
<dbReference type="Proteomes" id="UP000078046">
    <property type="component" value="Unassembled WGS sequence"/>
</dbReference>
<reference evidence="1 2" key="1">
    <citation type="submission" date="2016-04" db="EMBL/GenBank/DDBJ databases">
        <title>The genome of Intoshia linei affirms orthonectids as highly simplified spiralians.</title>
        <authorList>
            <person name="Mikhailov K.V."/>
            <person name="Slusarev G.S."/>
            <person name="Nikitin M.A."/>
            <person name="Logacheva M.D."/>
            <person name="Penin A."/>
            <person name="Aleoshin V."/>
            <person name="Panchin Y.V."/>
        </authorList>
    </citation>
    <scope>NUCLEOTIDE SEQUENCE [LARGE SCALE GENOMIC DNA]</scope>
    <source>
        <strain evidence="1">Intl2013</strain>
        <tissue evidence="1">Whole animal</tissue>
    </source>
</reference>
<protein>
    <submittedName>
        <fullName evidence="1">Uncharacterized protein</fullName>
    </submittedName>
</protein>
<comment type="caution">
    <text evidence="1">The sequence shown here is derived from an EMBL/GenBank/DDBJ whole genome shotgun (WGS) entry which is preliminary data.</text>
</comment>
<sequence length="69" mass="7734">MYLWYSLSGLISEDSMRCLSISPHDLQSRCALGMSNLFVSIVDLLLMVSSLVSGSRDSRSAILFNFRGW</sequence>
<name>A0A177ARA8_9BILA</name>
<accession>A0A177ARA8</accession>
<dbReference type="EMBL" id="LWCA01002384">
    <property type="protein sequence ID" value="OAF63903.1"/>
    <property type="molecule type" value="Genomic_DNA"/>
</dbReference>
<evidence type="ECO:0000313" key="2">
    <source>
        <dbReference type="Proteomes" id="UP000078046"/>
    </source>
</evidence>
<evidence type="ECO:0000313" key="1">
    <source>
        <dbReference type="EMBL" id="OAF63903.1"/>
    </source>
</evidence>
<organism evidence="1 2">
    <name type="scientific">Intoshia linei</name>
    <dbReference type="NCBI Taxonomy" id="1819745"/>
    <lineage>
        <taxon>Eukaryota</taxon>
        <taxon>Metazoa</taxon>
        <taxon>Spiralia</taxon>
        <taxon>Lophotrochozoa</taxon>
        <taxon>Mesozoa</taxon>
        <taxon>Orthonectida</taxon>
        <taxon>Rhopaluridae</taxon>
        <taxon>Intoshia</taxon>
    </lineage>
</organism>
<proteinExistence type="predicted"/>
<dbReference type="AlphaFoldDB" id="A0A177ARA8"/>
<gene>
    <name evidence="1" type="ORF">A3Q56_08394</name>
</gene>